<dbReference type="SUPFAM" id="SSF63992">
    <property type="entry name" value="Dipeptide transport protein"/>
    <property type="match status" value="1"/>
</dbReference>
<protein>
    <submittedName>
        <fullName evidence="1">M55 family metallopeptidase</fullName>
    </submittedName>
</protein>
<dbReference type="PIRSF" id="PIRSF015853">
    <property type="entry name" value="Pep_DppA"/>
    <property type="match status" value="1"/>
</dbReference>
<proteinExistence type="predicted"/>
<dbReference type="InterPro" id="IPR036177">
    <property type="entry name" value="Peptidase_M55_sf"/>
</dbReference>
<dbReference type="EMBL" id="JAPCID010000011">
    <property type="protein sequence ID" value="MDA0137757.1"/>
    <property type="molecule type" value="Genomic_DNA"/>
</dbReference>
<name>A0ABT4RGT4_9ACTN</name>
<dbReference type="Gene3D" id="3.40.50.10780">
    <property type="entry name" value="Dipeptide transport protein"/>
    <property type="match status" value="1"/>
</dbReference>
<dbReference type="Pfam" id="PF04951">
    <property type="entry name" value="Peptidase_M55"/>
    <property type="match status" value="1"/>
</dbReference>
<keyword evidence="2" id="KW-1185">Reference proteome</keyword>
<accession>A0ABT4RGT4</accession>
<organism evidence="1 2">
    <name type="scientific">Solirubrobacter deserti</name>
    <dbReference type="NCBI Taxonomy" id="2282478"/>
    <lineage>
        <taxon>Bacteria</taxon>
        <taxon>Bacillati</taxon>
        <taxon>Actinomycetota</taxon>
        <taxon>Thermoleophilia</taxon>
        <taxon>Solirubrobacterales</taxon>
        <taxon>Solirubrobacteraceae</taxon>
        <taxon>Solirubrobacter</taxon>
    </lineage>
</organism>
<dbReference type="InterPro" id="IPR027476">
    <property type="entry name" value="DppA_N"/>
</dbReference>
<reference evidence="1" key="1">
    <citation type="submission" date="2022-10" db="EMBL/GenBank/DDBJ databases">
        <title>The WGS of Solirubrobacter sp. CPCC 204708.</title>
        <authorList>
            <person name="Jiang Z."/>
        </authorList>
    </citation>
    <scope>NUCLEOTIDE SEQUENCE</scope>
    <source>
        <strain evidence="1">CPCC 204708</strain>
    </source>
</reference>
<comment type="caution">
    <text evidence="1">The sequence shown here is derived from an EMBL/GenBank/DDBJ whole genome shotgun (WGS) entry which is preliminary data.</text>
</comment>
<evidence type="ECO:0000313" key="2">
    <source>
        <dbReference type="Proteomes" id="UP001147700"/>
    </source>
</evidence>
<sequence length="272" mass="28998">MKVFVIADMEGVAGICRWDQVLAGRPAYEEGRLLYTEELNAAVRGAFAAGATDVVVMDCHGAGGDRAFNSLVPERLDPRADFVVQTRWTEYTGFLEQGCDVALLVGQHAMAGAERGVLSHTVSSTNWHALYFNGVEVGEVGINAALCGTWNCPVALVTGDDVVCAEAAALLGPGLQTLAVKTALGRYSARHHAPARAREELEQAVRAALAAPQDAPVYDPGAPCTITVQLNTADQADPYRGRTDVAVTGPRTIEATADSWWAAWRAVYLSNR</sequence>
<dbReference type="RefSeq" id="WP_202952975.1">
    <property type="nucleotide sequence ID" value="NZ_JAPCID010000011.1"/>
</dbReference>
<dbReference type="InterPro" id="IPR007035">
    <property type="entry name" value="Peptidase_M55"/>
</dbReference>
<dbReference type="Proteomes" id="UP001147700">
    <property type="component" value="Unassembled WGS sequence"/>
</dbReference>
<evidence type="ECO:0000313" key="1">
    <source>
        <dbReference type="EMBL" id="MDA0137757.1"/>
    </source>
</evidence>
<dbReference type="Gene3D" id="3.30.1360.130">
    <property type="entry name" value="Dipeptide transport protein"/>
    <property type="match status" value="1"/>
</dbReference>
<gene>
    <name evidence="1" type="ORF">OJ962_09625</name>
</gene>
<dbReference type="CDD" id="cd08663">
    <property type="entry name" value="DAP_dppA_1"/>
    <property type="match status" value="1"/>
</dbReference>